<proteinExistence type="predicted"/>
<accession>K5ZVF3</accession>
<sequence length="65" mass="7540">MLAFQTGVLLFSMLQSDNSTLNFLYAIGAHSDYSECAPLFYKYAILRDRNTDQYDTNIIVNKYFI</sequence>
<organism evidence="1 2">
    <name type="scientific">Parabacteroides johnsonii CL02T12C29</name>
    <dbReference type="NCBI Taxonomy" id="999419"/>
    <lineage>
        <taxon>Bacteria</taxon>
        <taxon>Pseudomonadati</taxon>
        <taxon>Bacteroidota</taxon>
        <taxon>Bacteroidia</taxon>
        <taxon>Bacteroidales</taxon>
        <taxon>Tannerellaceae</taxon>
        <taxon>Parabacteroides</taxon>
    </lineage>
</organism>
<dbReference type="EMBL" id="AGZP01000004">
    <property type="protein sequence ID" value="EKN15476.1"/>
    <property type="molecule type" value="Genomic_DNA"/>
</dbReference>
<protein>
    <submittedName>
        <fullName evidence="1">Uncharacterized protein</fullName>
    </submittedName>
</protein>
<dbReference type="HOGENOM" id="CLU_2845840_0_0_10"/>
<gene>
    <name evidence="1" type="ORF">HMPREF1077_00181</name>
</gene>
<comment type="caution">
    <text evidence="1">The sequence shown here is derived from an EMBL/GenBank/DDBJ whole genome shotgun (WGS) entry which is preliminary data.</text>
</comment>
<evidence type="ECO:0000313" key="2">
    <source>
        <dbReference type="Proteomes" id="UP000001218"/>
    </source>
</evidence>
<dbReference type="AlphaFoldDB" id="K5ZVF3"/>
<evidence type="ECO:0000313" key="1">
    <source>
        <dbReference type="EMBL" id="EKN15476.1"/>
    </source>
</evidence>
<dbReference type="Proteomes" id="UP000001218">
    <property type="component" value="Unassembled WGS sequence"/>
</dbReference>
<name>K5ZVF3_9BACT</name>
<reference evidence="1 2" key="1">
    <citation type="submission" date="2012-02" db="EMBL/GenBank/DDBJ databases">
        <title>The Genome Sequence of Parabacteroides johnsonii CL02T12C29.</title>
        <authorList>
            <consortium name="The Broad Institute Genome Sequencing Platform"/>
            <person name="Earl A."/>
            <person name="Ward D."/>
            <person name="Feldgarden M."/>
            <person name="Gevers D."/>
            <person name="Zitomersky N.L."/>
            <person name="Coyne M.J."/>
            <person name="Comstock L.E."/>
            <person name="Young S.K."/>
            <person name="Zeng Q."/>
            <person name="Gargeya S."/>
            <person name="Fitzgerald M."/>
            <person name="Haas B."/>
            <person name="Abouelleil A."/>
            <person name="Alvarado L."/>
            <person name="Arachchi H.M."/>
            <person name="Berlin A."/>
            <person name="Chapman S.B."/>
            <person name="Gearin G."/>
            <person name="Goldberg J."/>
            <person name="Griggs A."/>
            <person name="Gujja S."/>
            <person name="Hansen M."/>
            <person name="Heiman D."/>
            <person name="Howarth C."/>
            <person name="Larimer J."/>
            <person name="Lui A."/>
            <person name="MacDonald P.J.P."/>
            <person name="McCowen C."/>
            <person name="Montmayeur A."/>
            <person name="Murphy C."/>
            <person name="Neiman D."/>
            <person name="Pearson M."/>
            <person name="Priest M."/>
            <person name="Roberts A."/>
            <person name="Saif S."/>
            <person name="Shea T."/>
            <person name="Sisk P."/>
            <person name="Stolte C."/>
            <person name="Sykes S."/>
            <person name="Wortman J."/>
            <person name="Nusbaum C."/>
            <person name="Birren B."/>
        </authorList>
    </citation>
    <scope>NUCLEOTIDE SEQUENCE [LARGE SCALE GENOMIC DNA]</scope>
    <source>
        <strain evidence="1 2">CL02T12C29</strain>
    </source>
</reference>